<protein>
    <submittedName>
        <fullName evidence="1">Uncharacterized protein</fullName>
    </submittedName>
</protein>
<evidence type="ECO:0000313" key="1">
    <source>
        <dbReference type="EMBL" id="KAI1895131.1"/>
    </source>
</evidence>
<comment type="caution">
    <text evidence="1">The sequence shown here is derived from an EMBL/GenBank/DDBJ whole genome shotgun (WGS) entry which is preliminary data.</text>
</comment>
<name>A0A8T3DE95_9TELE</name>
<accession>A0A8T3DE95</accession>
<dbReference type="AlphaFoldDB" id="A0A8T3DE95"/>
<evidence type="ECO:0000313" key="2">
    <source>
        <dbReference type="Proteomes" id="UP000829720"/>
    </source>
</evidence>
<gene>
    <name evidence="1" type="ORF">AGOR_G00103140</name>
</gene>
<proteinExistence type="predicted"/>
<reference evidence="1" key="1">
    <citation type="submission" date="2021-01" db="EMBL/GenBank/DDBJ databases">
        <authorList>
            <person name="Zahm M."/>
            <person name="Roques C."/>
            <person name="Cabau C."/>
            <person name="Klopp C."/>
            <person name="Donnadieu C."/>
            <person name="Jouanno E."/>
            <person name="Lampietro C."/>
            <person name="Louis A."/>
            <person name="Herpin A."/>
            <person name="Echchiki A."/>
            <person name="Berthelot C."/>
            <person name="Parey E."/>
            <person name="Roest-Crollius H."/>
            <person name="Braasch I."/>
            <person name="Postlethwait J."/>
            <person name="Bobe J."/>
            <person name="Montfort J."/>
            <person name="Bouchez O."/>
            <person name="Begum T."/>
            <person name="Mejri S."/>
            <person name="Adams A."/>
            <person name="Chen W.-J."/>
            <person name="Guiguen Y."/>
        </authorList>
    </citation>
    <scope>NUCLEOTIDE SEQUENCE</scope>
    <source>
        <tissue evidence="1">Blood</tissue>
    </source>
</reference>
<organism evidence="1 2">
    <name type="scientific">Albula goreensis</name>
    <dbReference type="NCBI Taxonomy" id="1534307"/>
    <lineage>
        <taxon>Eukaryota</taxon>
        <taxon>Metazoa</taxon>
        <taxon>Chordata</taxon>
        <taxon>Craniata</taxon>
        <taxon>Vertebrata</taxon>
        <taxon>Euteleostomi</taxon>
        <taxon>Actinopterygii</taxon>
        <taxon>Neopterygii</taxon>
        <taxon>Teleostei</taxon>
        <taxon>Albuliformes</taxon>
        <taxon>Albulidae</taxon>
        <taxon>Albula</taxon>
    </lineage>
</organism>
<keyword evidence="2" id="KW-1185">Reference proteome</keyword>
<dbReference type="EMBL" id="JAERUA010000009">
    <property type="protein sequence ID" value="KAI1895131.1"/>
    <property type="molecule type" value="Genomic_DNA"/>
</dbReference>
<sequence>MCSRRGSAGEEHCVTSPEASAVCERSNPFCTDPRCILGETDYLSLTGEEALSRLKSSSGIAPLSDCLLFASPVSLGIALHPSKL</sequence>
<dbReference type="Proteomes" id="UP000829720">
    <property type="component" value="Unassembled WGS sequence"/>
</dbReference>